<dbReference type="OrthoDB" id="10020332at2759"/>
<evidence type="ECO:0000313" key="4">
    <source>
        <dbReference type="EMBL" id="CAH1249822.1"/>
    </source>
</evidence>
<dbReference type="Pfam" id="PF01436">
    <property type="entry name" value="NHL"/>
    <property type="match status" value="1"/>
</dbReference>
<dbReference type="GO" id="GO:0043161">
    <property type="term" value="P:proteasome-mediated ubiquitin-dependent protein catabolic process"/>
    <property type="evidence" value="ECO:0007669"/>
    <property type="project" value="TreeGrafter"/>
</dbReference>
<dbReference type="SUPFAM" id="SSF63829">
    <property type="entry name" value="Calcium-dependent phosphotriesterase"/>
    <property type="match status" value="1"/>
</dbReference>
<dbReference type="GO" id="GO:0061630">
    <property type="term" value="F:ubiquitin protein ligase activity"/>
    <property type="evidence" value="ECO:0007669"/>
    <property type="project" value="TreeGrafter"/>
</dbReference>
<dbReference type="Gene3D" id="2.120.10.30">
    <property type="entry name" value="TolB, C-terminal domain"/>
    <property type="match status" value="1"/>
</dbReference>
<accession>A0A8J9ZA44</accession>
<name>A0A8J9ZA44_BRALA</name>
<sequence>MDDNKTPRAAGNVYDQAEPVDLNRLGNIRIVDNRKPTGESGTSKGRRHYEVPEPVGLPPRRLDPGPPTPGSGCSHGRQEGVYEEAVTVVLQPGEESLQRDAVGHEDHTPAQKGVPQLEDGNKYLACRWMTSSSRLICVTIATVALVTLVVKGTALVTTGPVTMTTRDPSHQMLTPSWSSSTPVTILPTEQTTALTSETAKRTSLRAHVTLPRTTSTPDGEAPPLLQTEWIHAGADVKGVDEMAMGILLGQKGSGPGEFANPRGVAMTAENEILVADMFNRRVQVHDMKGVHRRQFPTATPGGYMVAPEDVTIDVGGNLWIVGKYGTNSVAVKYNRDGLPLATIPLRQTAFVRGVAVNPKTHQVLVTETDGRTGEVLMFGTDGEQERRFGRQEGMLHPWYVSTNMEGNILVSDLDTNNVYMYNQSGGFLDKFRGRFLHPEGLCTDWHGNIIVADSGNRRVEVLTGRGEHVRYVASGLGKPSGVAVGPAGQMVVTYGLKNIVAIFTL</sequence>
<dbReference type="PANTHER" id="PTHR24104:SF50">
    <property type="entry name" value="SMP-30_GLUCONOLACTONASE_LRE-LIKE REGION DOMAIN-CONTAINING PROTEIN"/>
    <property type="match status" value="1"/>
</dbReference>
<dbReference type="InterPro" id="IPR050952">
    <property type="entry name" value="TRIM-NHL_E3_ligases"/>
</dbReference>
<reference evidence="4" key="1">
    <citation type="submission" date="2022-01" db="EMBL/GenBank/DDBJ databases">
        <authorList>
            <person name="Braso-Vives M."/>
        </authorList>
    </citation>
    <scope>NUCLEOTIDE SEQUENCE</scope>
</reference>
<dbReference type="GO" id="GO:0000209">
    <property type="term" value="P:protein polyubiquitination"/>
    <property type="evidence" value="ECO:0007669"/>
    <property type="project" value="TreeGrafter"/>
</dbReference>
<dbReference type="PANTHER" id="PTHR24104">
    <property type="entry name" value="E3 UBIQUITIN-PROTEIN LIGASE NHLRC1-RELATED"/>
    <property type="match status" value="1"/>
</dbReference>
<feature type="repeat" description="NHL" evidence="2">
    <location>
        <begin position="432"/>
        <end position="465"/>
    </location>
</feature>
<keyword evidence="1" id="KW-0677">Repeat</keyword>
<feature type="repeat" description="NHL" evidence="2">
    <location>
        <begin position="245"/>
        <end position="288"/>
    </location>
</feature>
<feature type="region of interest" description="Disordered" evidence="3">
    <location>
        <begin position="27"/>
        <end position="76"/>
    </location>
</feature>
<dbReference type="Proteomes" id="UP000838412">
    <property type="component" value="Chromosome 17"/>
</dbReference>
<dbReference type="AlphaFoldDB" id="A0A8J9ZA44"/>
<protein>
    <submittedName>
        <fullName evidence="4">TRIM2 protein</fullName>
    </submittedName>
</protein>
<evidence type="ECO:0000256" key="1">
    <source>
        <dbReference type="ARBA" id="ARBA00022737"/>
    </source>
</evidence>
<evidence type="ECO:0000256" key="2">
    <source>
        <dbReference type="PROSITE-ProRule" id="PRU00504"/>
    </source>
</evidence>
<evidence type="ECO:0000256" key="3">
    <source>
        <dbReference type="SAM" id="MobiDB-lite"/>
    </source>
</evidence>
<gene>
    <name evidence="4" type="primary">TRIM2</name>
    <name evidence="4" type="ORF">BLAG_LOCUS10799</name>
</gene>
<dbReference type="PROSITE" id="PS51125">
    <property type="entry name" value="NHL"/>
    <property type="match status" value="2"/>
</dbReference>
<evidence type="ECO:0000313" key="5">
    <source>
        <dbReference type="Proteomes" id="UP000838412"/>
    </source>
</evidence>
<dbReference type="InterPro" id="IPR011042">
    <property type="entry name" value="6-blade_b-propeller_TolB-like"/>
</dbReference>
<dbReference type="EMBL" id="OV696702">
    <property type="protein sequence ID" value="CAH1249822.1"/>
    <property type="molecule type" value="Genomic_DNA"/>
</dbReference>
<keyword evidence="5" id="KW-1185">Reference proteome</keyword>
<proteinExistence type="predicted"/>
<organism evidence="4 5">
    <name type="scientific">Branchiostoma lanceolatum</name>
    <name type="common">Common lancelet</name>
    <name type="synonym">Amphioxus lanceolatum</name>
    <dbReference type="NCBI Taxonomy" id="7740"/>
    <lineage>
        <taxon>Eukaryota</taxon>
        <taxon>Metazoa</taxon>
        <taxon>Chordata</taxon>
        <taxon>Cephalochordata</taxon>
        <taxon>Leptocardii</taxon>
        <taxon>Amphioxiformes</taxon>
        <taxon>Branchiostomatidae</taxon>
        <taxon>Branchiostoma</taxon>
    </lineage>
</organism>
<dbReference type="InterPro" id="IPR001258">
    <property type="entry name" value="NHL_repeat"/>
</dbReference>